<name>W9AIL5_MYCCO</name>
<keyword evidence="2" id="KW-1185">Reference proteome</keyword>
<sequence length="66" mass="6960">MSTTHRPDAPLSALVDIIKFAVAESVRSAGGNQLDIDRVAVAAAYAAWCWGSASAFETVPQVCHQT</sequence>
<dbReference type="eggNOG" id="ENOG50325R1">
    <property type="taxonomic scope" value="Bacteria"/>
</dbReference>
<proteinExistence type="predicted"/>
<dbReference type="Proteomes" id="UP000028870">
    <property type="component" value="Unassembled WGS sequence"/>
</dbReference>
<evidence type="ECO:0000313" key="1">
    <source>
        <dbReference type="EMBL" id="CDO05313.1"/>
    </source>
</evidence>
<protein>
    <submittedName>
        <fullName evidence="1">Uncharacterized protein</fullName>
    </submittedName>
</protein>
<dbReference type="EMBL" id="CCBB010000001">
    <property type="protein sequence ID" value="CDO05313.1"/>
    <property type="molecule type" value="Genomic_DNA"/>
</dbReference>
<accession>W9AIL5</accession>
<dbReference type="STRING" id="258533.BN977_00080"/>
<dbReference type="AlphaFoldDB" id="W9AIL5"/>
<evidence type="ECO:0000313" key="2">
    <source>
        <dbReference type="Proteomes" id="UP000028870"/>
    </source>
</evidence>
<dbReference type="RefSeq" id="WP_081664638.1">
    <property type="nucleotide sequence ID" value="NZ_CCBB010000001.1"/>
</dbReference>
<comment type="caution">
    <text evidence="1">The sequence shown here is derived from an EMBL/GenBank/DDBJ whole genome shotgun (WGS) entry which is preliminary data.</text>
</comment>
<gene>
    <name evidence="1" type="ORF">BN977_00080</name>
</gene>
<reference evidence="1" key="2">
    <citation type="submission" date="2014-03" db="EMBL/GenBank/DDBJ databases">
        <authorList>
            <person name="Urmite Genomes"/>
        </authorList>
    </citation>
    <scope>NUCLEOTIDE SEQUENCE</scope>
    <source>
        <strain evidence="1">DSM 44829</strain>
    </source>
</reference>
<dbReference type="OrthoDB" id="9906586at2"/>
<reference evidence="1" key="1">
    <citation type="submission" date="2014-03" db="EMBL/GenBank/DDBJ databases">
        <title>Draft Genome Sequence of Mycobacterium cosmeticum DSM 44829.</title>
        <authorList>
            <person name="Croce O."/>
            <person name="Robert C."/>
            <person name="Raoult D."/>
            <person name="Drancourt M."/>
        </authorList>
    </citation>
    <scope>NUCLEOTIDE SEQUENCE [LARGE SCALE GENOMIC DNA]</scope>
    <source>
        <strain evidence="1">DSM 44829</strain>
    </source>
</reference>
<organism evidence="1 2">
    <name type="scientific">Mycolicibacterium cosmeticum</name>
    <dbReference type="NCBI Taxonomy" id="258533"/>
    <lineage>
        <taxon>Bacteria</taxon>
        <taxon>Bacillati</taxon>
        <taxon>Actinomycetota</taxon>
        <taxon>Actinomycetes</taxon>
        <taxon>Mycobacteriales</taxon>
        <taxon>Mycobacteriaceae</taxon>
        <taxon>Mycolicibacterium</taxon>
    </lineage>
</organism>